<dbReference type="OrthoDB" id="6190762at2"/>
<dbReference type="InterPro" id="IPR001736">
    <property type="entry name" value="PLipase_D/transphosphatidylase"/>
</dbReference>
<dbReference type="CDD" id="cd00138">
    <property type="entry name" value="PLDc_SF"/>
    <property type="match status" value="1"/>
</dbReference>
<organism evidence="2 3">
    <name type="scientific">Cocleimonas flava</name>
    <dbReference type="NCBI Taxonomy" id="634765"/>
    <lineage>
        <taxon>Bacteria</taxon>
        <taxon>Pseudomonadati</taxon>
        <taxon>Pseudomonadota</taxon>
        <taxon>Gammaproteobacteria</taxon>
        <taxon>Thiotrichales</taxon>
        <taxon>Thiotrichaceae</taxon>
        <taxon>Cocleimonas</taxon>
    </lineage>
</organism>
<dbReference type="EMBL" id="SMFQ01000005">
    <property type="protein sequence ID" value="TCJ83156.1"/>
    <property type="molecule type" value="Genomic_DNA"/>
</dbReference>
<feature type="domain" description="PLD phosphodiesterase" evidence="1">
    <location>
        <begin position="98"/>
        <end position="120"/>
    </location>
</feature>
<dbReference type="SUPFAM" id="SSF56024">
    <property type="entry name" value="Phospholipase D/nuclease"/>
    <property type="match status" value="1"/>
</dbReference>
<dbReference type="PROSITE" id="PS50035">
    <property type="entry name" value="PLD"/>
    <property type="match status" value="1"/>
</dbReference>
<dbReference type="GO" id="GO:0003824">
    <property type="term" value="F:catalytic activity"/>
    <property type="evidence" value="ECO:0007669"/>
    <property type="project" value="InterPro"/>
</dbReference>
<proteinExistence type="predicted"/>
<reference evidence="2 3" key="1">
    <citation type="submission" date="2019-03" db="EMBL/GenBank/DDBJ databases">
        <title>Genomic Encyclopedia of Type Strains, Phase IV (KMG-IV): sequencing the most valuable type-strain genomes for metagenomic binning, comparative biology and taxonomic classification.</title>
        <authorList>
            <person name="Goeker M."/>
        </authorList>
    </citation>
    <scope>NUCLEOTIDE SEQUENCE [LARGE SCALE GENOMIC DNA]</scope>
    <source>
        <strain evidence="2 3">DSM 24830</strain>
    </source>
</reference>
<accession>A0A4R1EPE1</accession>
<comment type="caution">
    <text evidence="2">The sequence shown here is derived from an EMBL/GenBank/DDBJ whole genome shotgun (WGS) entry which is preliminary data.</text>
</comment>
<sequence>MHQLLLNRDIYDEVMEKRLPEARRFAWIVTADIKDLHLDTGHGFEPLLALLSRLVESGVGVRLIHAKEPGPRFRKHFDDYPELFESELFDRILCPRVHTKAIIIDGIGAFVGSANLTGAGLGAKHKDSRNFEAGFWFEDREQLTELMAWVDSLYLGEQCGNCRRRDYCPDPIDEMN</sequence>
<keyword evidence="3" id="KW-1185">Reference proteome</keyword>
<name>A0A4R1EPE1_9GAMM</name>
<dbReference type="GO" id="GO:0006793">
    <property type="term" value="P:phosphorus metabolic process"/>
    <property type="evidence" value="ECO:0007669"/>
    <property type="project" value="UniProtKB-ARBA"/>
</dbReference>
<dbReference type="Proteomes" id="UP000294887">
    <property type="component" value="Unassembled WGS sequence"/>
</dbReference>
<evidence type="ECO:0000313" key="3">
    <source>
        <dbReference type="Proteomes" id="UP000294887"/>
    </source>
</evidence>
<gene>
    <name evidence="2" type="ORF">EV695_3894</name>
</gene>
<dbReference type="RefSeq" id="WP_131907635.1">
    <property type="nucleotide sequence ID" value="NZ_BAAAFU010000007.1"/>
</dbReference>
<evidence type="ECO:0000259" key="1">
    <source>
        <dbReference type="PROSITE" id="PS50035"/>
    </source>
</evidence>
<dbReference type="Pfam" id="PF13091">
    <property type="entry name" value="PLDc_2"/>
    <property type="match status" value="1"/>
</dbReference>
<dbReference type="Gene3D" id="3.30.870.10">
    <property type="entry name" value="Endonuclease Chain A"/>
    <property type="match status" value="1"/>
</dbReference>
<evidence type="ECO:0000313" key="2">
    <source>
        <dbReference type="EMBL" id="TCJ83156.1"/>
    </source>
</evidence>
<protein>
    <submittedName>
        <fullName evidence="2">Phospholipase D-like protein</fullName>
    </submittedName>
</protein>
<dbReference type="InterPro" id="IPR025202">
    <property type="entry name" value="PLD-like_dom"/>
</dbReference>
<dbReference type="AlphaFoldDB" id="A0A4R1EPE1"/>